<keyword evidence="1" id="KW-0472">Membrane</keyword>
<accession>A0A381W2M6</accession>
<dbReference type="AlphaFoldDB" id="A0A381W2M6"/>
<reference evidence="2" key="1">
    <citation type="submission" date="2018-05" db="EMBL/GenBank/DDBJ databases">
        <authorList>
            <person name="Lanie J.A."/>
            <person name="Ng W.-L."/>
            <person name="Kazmierczak K.M."/>
            <person name="Andrzejewski T.M."/>
            <person name="Davidsen T.M."/>
            <person name="Wayne K.J."/>
            <person name="Tettelin H."/>
            <person name="Glass J.I."/>
            <person name="Rusch D."/>
            <person name="Podicherti R."/>
            <person name="Tsui H.-C.T."/>
            <person name="Winkler M.E."/>
        </authorList>
    </citation>
    <scope>NUCLEOTIDE SEQUENCE</scope>
</reference>
<organism evidence="2">
    <name type="scientific">marine metagenome</name>
    <dbReference type="NCBI Taxonomy" id="408172"/>
    <lineage>
        <taxon>unclassified sequences</taxon>
        <taxon>metagenomes</taxon>
        <taxon>ecological metagenomes</taxon>
    </lineage>
</organism>
<evidence type="ECO:0000313" key="2">
    <source>
        <dbReference type="EMBL" id="SVA46218.1"/>
    </source>
</evidence>
<keyword evidence="1" id="KW-0812">Transmembrane</keyword>
<protein>
    <submittedName>
        <fullName evidence="2">Uncharacterized protein</fullName>
    </submittedName>
</protein>
<sequence>MRNIVRKRRVGRILSVLVAIPVLLVLALFFYPRPYDETPAWVFEDDAASLDYCALPVLDGSGLTAAEIPQGHTPNCGYEKFPQPILKGCTEPLMEGADDLRGLWQQTEGGRVGHVERIEQCGNRVVVTAAGLIHDMTGDGKLSGSSNDVGRFRLGPLRLCVRSSATTEWHEKQLRFYAFGGPHVVSRYLEGDELVWIYPGFGTTRMERICKRPSSS</sequence>
<feature type="transmembrane region" description="Helical" evidence="1">
    <location>
        <begin position="12"/>
        <end position="31"/>
    </location>
</feature>
<dbReference type="EMBL" id="UINC01010389">
    <property type="protein sequence ID" value="SVA46218.1"/>
    <property type="molecule type" value="Genomic_DNA"/>
</dbReference>
<proteinExistence type="predicted"/>
<evidence type="ECO:0000256" key="1">
    <source>
        <dbReference type="SAM" id="Phobius"/>
    </source>
</evidence>
<gene>
    <name evidence="2" type="ORF">METZ01_LOCUS99072</name>
</gene>
<keyword evidence="1" id="KW-1133">Transmembrane helix</keyword>
<name>A0A381W2M6_9ZZZZ</name>